<dbReference type="RefSeq" id="XP_055872018.1">
    <property type="nucleotide sequence ID" value="XM_056016043.1"/>
</dbReference>
<organism evidence="6 7">
    <name type="scientific">Biomphalaria glabrata</name>
    <name type="common">Bloodfluke planorb</name>
    <name type="synonym">Freshwater snail</name>
    <dbReference type="NCBI Taxonomy" id="6526"/>
    <lineage>
        <taxon>Eukaryota</taxon>
        <taxon>Metazoa</taxon>
        <taxon>Spiralia</taxon>
        <taxon>Lophotrochozoa</taxon>
        <taxon>Mollusca</taxon>
        <taxon>Gastropoda</taxon>
        <taxon>Heterobranchia</taxon>
        <taxon>Euthyneura</taxon>
        <taxon>Panpulmonata</taxon>
        <taxon>Hygrophila</taxon>
        <taxon>Lymnaeoidea</taxon>
        <taxon>Planorbidae</taxon>
        <taxon>Biomphalaria</taxon>
    </lineage>
</organism>
<keyword evidence="2" id="KW-0560">Oxidoreductase</keyword>
<keyword evidence="5" id="KW-0812">Transmembrane</keyword>
<dbReference type="InterPro" id="IPR036291">
    <property type="entry name" value="NAD(P)-bd_dom_sf"/>
</dbReference>
<dbReference type="PRINTS" id="PR00080">
    <property type="entry name" value="SDRFAMILY"/>
</dbReference>
<evidence type="ECO:0000313" key="8">
    <source>
        <dbReference type="RefSeq" id="XP_055872018.1"/>
    </source>
</evidence>
<dbReference type="RefSeq" id="XP_055872017.1">
    <property type="nucleotide sequence ID" value="XM_056016042.1"/>
</dbReference>
<dbReference type="Proteomes" id="UP001165740">
    <property type="component" value="Chromosome 17"/>
</dbReference>
<dbReference type="FunFam" id="3.40.50.720:FF:000202">
    <property type="entry name" value="Short-chain dehydrogenase/reductase family 16C member 6"/>
    <property type="match status" value="1"/>
</dbReference>
<reference evidence="7 8" key="1">
    <citation type="submission" date="2025-04" db="UniProtKB">
        <authorList>
            <consortium name="RefSeq"/>
        </authorList>
    </citation>
    <scope>IDENTIFICATION</scope>
</reference>
<dbReference type="OrthoDB" id="10253736at2759"/>
<dbReference type="PRINTS" id="PR00081">
    <property type="entry name" value="GDHRDH"/>
</dbReference>
<keyword evidence="3" id="KW-0520">NAD</keyword>
<evidence type="ECO:0000256" key="2">
    <source>
        <dbReference type="ARBA" id="ARBA00023002"/>
    </source>
</evidence>
<evidence type="ECO:0000256" key="1">
    <source>
        <dbReference type="ARBA" id="ARBA00006484"/>
    </source>
</evidence>
<sequence>MLVVFEIIFFLTQLFWYWMVSVVLCFVPTRFIGKDIRGKTVLITGAGGGVGRLLSEKFAERGCHLVLWDVDQDLMEQTLNSVRSKYSTVAVAYKVDLTDRNAIYKLAKQVSEEVGVIDILVNNAGVVFGKFVLDSSDDQMIKTIEVNCLAHYWTCKAFLPNMIKQNSGHLVTIASSAGLMGVAGMADYCASKFAAIGFQESLSLELAHRGINGVKITVVCPYWIDTGMFDGCTVKFPFLLKALKPEYVANSIVSAVLREDEILFLPKFVYWSYFFKSVLPVRCQHLIHTFLGTITFMDTFKGHHHKTS</sequence>
<dbReference type="CDD" id="cd05339">
    <property type="entry name" value="17beta-HSDXI-like_SDR_c"/>
    <property type="match status" value="1"/>
</dbReference>
<name>A0A9W2ZAJ5_BIOGL</name>
<dbReference type="AlphaFoldDB" id="A0A9W2ZAJ5"/>
<evidence type="ECO:0000256" key="3">
    <source>
        <dbReference type="ARBA" id="ARBA00023027"/>
    </source>
</evidence>
<feature type="transmembrane region" description="Helical" evidence="5">
    <location>
        <begin position="15"/>
        <end position="33"/>
    </location>
</feature>
<keyword evidence="5" id="KW-0472">Membrane</keyword>
<dbReference type="Gene3D" id="3.40.50.720">
    <property type="entry name" value="NAD(P)-binding Rossmann-like Domain"/>
    <property type="match status" value="1"/>
</dbReference>
<keyword evidence="5" id="KW-1133">Transmembrane helix</keyword>
<dbReference type="SUPFAM" id="SSF51735">
    <property type="entry name" value="NAD(P)-binding Rossmann-fold domains"/>
    <property type="match status" value="1"/>
</dbReference>
<dbReference type="OMA" id="MMENDNG"/>
<evidence type="ECO:0000313" key="7">
    <source>
        <dbReference type="RefSeq" id="XP_055872017.1"/>
    </source>
</evidence>
<dbReference type="InterPro" id="IPR020904">
    <property type="entry name" value="Sc_DH/Rdtase_CS"/>
</dbReference>
<dbReference type="PANTHER" id="PTHR24322">
    <property type="entry name" value="PKSB"/>
    <property type="match status" value="1"/>
</dbReference>
<dbReference type="Pfam" id="PF00106">
    <property type="entry name" value="adh_short"/>
    <property type="match status" value="1"/>
</dbReference>
<proteinExistence type="inferred from homology"/>
<gene>
    <name evidence="7 8" type="primary">LOC106073075</name>
</gene>
<evidence type="ECO:0000256" key="4">
    <source>
        <dbReference type="RuleBase" id="RU000363"/>
    </source>
</evidence>
<dbReference type="PROSITE" id="PS00061">
    <property type="entry name" value="ADH_SHORT"/>
    <property type="match status" value="1"/>
</dbReference>
<protein>
    <submittedName>
        <fullName evidence="7 8">Short-chain dehydrogenase/reductase family 16C member 6-like</fullName>
    </submittedName>
</protein>
<dbReference type="GeneID" id="106073075"/>
<dbReference type="PANTHER" id="PTHR24322:SF748">
    <property type="entry name" value="FI23927P1-RELATED"/>
    <property type="match status" value="1"/>
</dbReference>
<evidence type="ECO:0000256" key="5">
    <source>
        <dbReference type="SAM" id="Phobius"/>
    </source>
</evidence>
<keyword evidence="6" id="KW-1185">Reference proteome</keyword>
<dbReference type="InterPro" id="IPR002347">
    <property type="entry name" value="SDR_fam"/>
</dbReference>
<evidence type="ECO:0000313" key="6">
    <source>
        <dbReference type="Proteomes" id="UP001165740"/>
    </source>
</evidence>
<accession>A0A9W2ZAJ5</accession>
<comment type="similarity">
    <text evidence="1 4">Belongs to the short-chain dehydrogenases/reductases (SDR) family.</text>
</comment>
<dbReference type="GO" id="GO:0016616">
    <property type="term" value="F:oxidoreductase activity, acting on the CH-OH group of donors, NAD or NADP as acceptor"/>
    <property type="evidence" value="ECO:0007669"/>
    <property type="project" value="TreeGrafter"/>
</dbReference>
<dbReference type="GO" id="GO:0005811">
    <property type="term" value="C:lipid droplet"/>
    <property type="evidence" value="ECO:0007669"/>
    <property type="project" value="TreeGrafter"/>
</dbReference>